<dbReference type="GO" id="GO:0046983">
    <property type="term" value="F:protein dimerization activity"/>
    <property type="evidence" value="ECO:0007669"/>
    <property type="project" value="InterPro"/>
</dbReference>
<evidence type="ECO:0000313" key="2">
    <source>
        <dbReference type="Proteomes" id="UP001152795"/>
    </source>
</evidence>
<keyword evidence="2" id="KW-1185">Reference proteome</keyword>
<organism evidence="1 2">
    <name type="scientific">Paramuricea clavata</name>
    <name type="common">Red gorgonian</name>
    <name type="synonym">Violescent sea-whip</name>
    <dbReference type="NCBI Taxonomy" id="317549"/>
    <lineage>
        <taxon>Eukaryota</taxon>
        <taxon>Metazoa</taxon>
        <taxon>Cnidaria</taxon>
        <taxon>Anthozoa</taxon>
        <taxon>Octocorallia</taxon>
        <taxon>Malacalcyonacea</taxon>
        <taxon>Plexauridae</taxon>
        <taxon>Paramuricea</taxon>
    </lineage>
</organism>
<dbReference type="OrthoDB" id="5978586at2759"/>
<dbReference type="InterPro" id="IPR012337">
    <property type="entry name" value="RNaseH-like_sf"/>
</dbReference>
<proteinExistence type="predicted"/>
<accession>A0A6S7FRM1</accession>
<evidence type="ECO:0000313" key="1">
    <source>
        <dbReference type="EMBL" id="CAB3978466.1"/>
    </source>
</evidence>
<dbReference type="Proteomes" id="UP001152795">
    <property type="component" value="Unassembled WGS sequence"/>
</dbReference>
<comment type="caution">
    <text evidence="1">The sequence shown here is derived from an EMBL/GenBank/DDBJ whole genome shotgun (WGS) entry which is preliminary data.</text>
</comment>
<dbReference type="Pfam" id="PF05699">
    <property type="entry name" value="Dimer_Tnp_hAT"/>
    <property type="match status" value="1"/>
</dbReference>
<reference evidence="1" key="1">
    <citation type="submission" date="2020-04" db="EMBL/GenBank/DDBJ databases">
        <authorList>
            <person name="Alioto T."/>
            <person name="Alioto T."/>
            <person name="Gomez Garrido J."/>
        </authorList>
    </citation>
    <scope>NUCLEOTIDE SEQUENCE</scope>
    <source>
        <strain evidence="1">A484AB</strain>
    </source>
</reference>
<dbReference type="AlphaFoldDB" id="A0A6S7FRM1"/>
<dbReference type="SUPFAM" id="SSF53098">
    <property type="entry name" value="Ribonuclease H-like"/>
    <property type="match status" value="1"/>
</dbReference>
<dbReference type="InterPro" id="IPR008906">
    <property type="entry name" value="HATC_C_dom"/>
</dbReference>
<sequence length="239" mass="26822">MAEASEQIQQQVPQIETTATVSVNVQTLEIDEQDVLERQFESAFKQAEAKLLLYIVDGGQPASEFLKEVRVLDPCNIVSSSKRHSSYSNIPGFKDTVTSEEWQKYVNILGPDAVSESENGKVDLTLFWKSNNAAELPELYKFASCYCTGTLGSYDVERSFSSYNSILDSKRRNLNEQTLKAIHFLNWNLRVKNSITDESTTPKPVHEVTKKSSCHLSTKLPKPGPQPIIATKQDQEGRC</sequence>
<dbReference type="EMBL" id="CACRXK020000115">
    <property type="protein sequence ID" value="CAB3978466.1"/>
    <property type="molecule type" value="Genomic_DNA"/>
</dbReference>
<gene>
    <name evidence="1" type="ORF">PACLA_8A028870</name>
</gene>
<protein>
    <submittedName>
        <fullName evidence="1">CGG triplet repeat-binding 1</fullName>
    </submittedName>
</protein>
<name>A0A6S7FRM1_PARCT</name>